<evidence type="ECO:0000259" key="7">
    <source>
        <dbReference type="PROSITE" id="PS50888"/>
    </source>
</evidence>
<keyword evidence="5" id="KW-0539">Nucleus</keyword>
<dbReference type="GeneID" id="117638999"/>
<keyword evidence="4" id="KW-0804">Transcription</keyword>
<dbReference type="InParanoid" id="A0A6P8Y1R3"/>
<dbReference type="PROSITE" id="PS51054">
    <property type="entry name" value="ORANGE"/>
    <property type="match status" value="1"/>
</dbReference>
<gene>
    <name evidence="10" type="primary">LOC117638999</name>
</gene>
<feature type="region of interest" description="Disordered" evidence="6">
    <location>
        <begin position="449"/>
        <end position="487"/>
    </location>
</feature>
<protein>
    <submittedName>
        <fullName evidence="10">Transcription factor cwo-like isoform X1</fullName>
    </submittedName>
</protein>
<evidence type="ECO:0000256" key="5">
    <source>
        <dbReference type="ARBA" id="ARBA00023242"/>
    </source>
</evidence>
<dbReference type="GO" id="GO:0003677">
    <property type="term" value="F:DNA binding"/>
    <property type="evidence" value="ECO:0007669"/>
    <property type="project" value="UniProtKB-KW"/>
</dbReference>
<evidence type="ECO:0000256" key="1">
    <source>
        <dbReference type="ARBA" id="ARBA00004123"/>
    </source>
</evidence>
<dbReference type="Pfam" id="PF00010">
    <property type="entry name" value="HLH"/>
    <property type="match status" value="1"/>
</dbReference>
<dbReference type="Gene3D" id="4.10.280.10">
    <property type="entry name" value="Helix-loop-helix DNA-binding domain"/>
    <property type="match status" value="1"/>
</dbReference>
<dbReference type="GO" id="GO:0046983">
    <property type="term" value="F:protein dimerization activity"/>
    <property type="evidence" value="ECO:0007669"/>
    <property type="project" value="InterPro"/>
</dbReference>
<dbReference type="FunFam" id="4.10.280.10:FF:000079">
    <property type="entry name" value="CLUMA_CG001539, isoform A"/>
    <property type="match status" value="1"/>
</dbReference>
<keyword evidence="2" id="KW-0805">Transcription regulation</keyword>
<dbReference type="GO" id="GO:0005634">
    <property type="term" value="C:nucleus"/>
    <property type="evidence" value="ECO:0007669"/>
    <property type="project" value="UniProtKB-SubCell"/>
</dbReference>
<dbReference type="SUPFAM" id="SSF47459">
    <property type="entry name" value="HLH, helix-loop-helix DNA-binding domain"/>
    <property type="match status" value="1"/>
</dbReference>
<dbReference type="InterPro" id="IPR011598">
    <property type="entry name" value="bHLH_dom"/>
</dbReference>
<dbReference type="SMART" id="SM00511">
    <property type="entry name" value="ORANGE"/>
    <property type="match status" value="1"/>
</dbReference>
<organism evidence="10">
    <name type="scientific">Thrips palmi</name>
    <name type="common">Melon thrips</name>
    <dbReference type="NCBI Taxonomy" id="161013"/>
    <lineage>
        <taxon>Eukaryota</taxon>
        <taxon>Metazoa</taxon>
        <taxon>Ecdysozoa</taxon>
        <taxon>Arthropoda</taxon>
        <taxon>Hexapoda</taxon>
        <taxon>Insecta</taxon>
        <taxon>Pterygota</taxon>
        <taxon>Neoptera</taxon>
        <taxon>Paraneoptera</taxon>
        <taxon>Thysanoptera</taxon>
        <taxon>Terebrantia</taxon>
        <taxon>Thripoidea</taxon>
        <taxon>Thripidae</taxon>
        <taxon>Thrips</taxon>
    </lineage>
</organism>
<dbReference type="InterPro" id="IPR003650">
    <property type="entry name" value="Orange_dom"/>
</dbReference>
<dbReference type="SMART" id="SM00353">
    <property type="entry name" value="HLH"/>
    <property type="match status" value="1"/>
</dbReference>
<feature type="compositionally biased region" description="Pro residues" evidence="6">
    <location>
        <begin position="464"/>
        <end position="476"/>
    </location>
</feature>
<feature type="region of interest" description="Disordered" evidence="6">
    <location>
        <begin position="272"/>
        <end position="374"/>
    </location>
</feature>
<evidence type="ECO:0000256" key="6">
    <source>
        <dbReference type="SAM" id="MobiDB-lite"/>
    </source>
</evidence>
<feature type="domain" description="Orange" evidence="8">
    <location>
        <begin position="224"/>
        <end position="259"/>
    </location>
</feature>
<dbReference type="KEGG" id="tpal:117638999"/>
<sequence length="645" mass="69546">MEQPSPTYWDDAAHPRHSPGPGPPARHHQHHDSRQVSWLTPQPEHGHAVHVPVGPSSEAGGRLPEDQSIFHYCEGNLNFSTAHSEDDEYFHKRKLSRDPMSHRIIEKRRRDRMNNCLADLSRLIPAEYLKKGRGRVEKTEIIEMAIKHMQYLQSRANLAAGIDCVAAPHLPGDLRVTKCEQSPGSDRDVTPLSEAPATPPPNGLGADPTGAIRPVVRPIVTEHYRLGYQECLSEAMHFLVEVEGYFAGDSLCVKLISHLQKHCDKIVKGDRLNFPRTRQPGETTSSSGSSSSYGAAGGSASASKQGQCASQTSQTSQSSGTEESSASHAAAHTQASQASHPRGAASSQLRDMLCASPPSPSASQPSYHVDAMGHHGHHGLPQHYETCTERCGERCGDDDGPEAPRRDAHSPHHPYVDAHSAHSPHPDAMGHHHSYKFKNNIKQRFCEEHSNVGGHKRRRTVTRSPPPSPSATPTPSQPSQHAASSHQTQASVPIFVLHTKGSFYIPLTVSCEALAPYLDVDLLSDTASSHTNSGPMALGLVSSATPSGMVLHPVTISVNFQQYWKPSPQTPHCHPHAPVAALPPPPPPAAAAQALALPPQTSHIPNPAHAWSRHGHGHGAADAAVPAVAFYPSPSSPWEMCAGRT</sequence>
<reference evidence="10" key="1">
    <citation type="submission" date="2025-08" db="UniProtKB">
        <authorList>
            <consortium name="RefSeq"/>
        </authorList>
    </citation>
    <scope>IDENTIFICATION</scope>
    <source>
        <tissue evidence="10">Total insect</tissue>
    </source>
</reference>
<feature type="compositionally biased region" description="Basic and acidic residues" evidence="6">
    <location>
        <begin position="391"/>
        <end position="430"/>
    </location>
</feature>
<evidence type="ECO:0000259" key="8">
    <source>
        <dbReference type="PROSITE" id="PS51054"/>
    </source>
</evidence>
<dbReference type="OrthoDB" id="6371181at2759"/>
<evidence type="ECO:0000313" key="9">
    <source>
        <dbReference type="Proteomes" id="UP000515158"/>
    </source>
</evidence>
<dbReference type="PANTHER" id="PTHR10985">
    <property type="entry name" value="BASIC HELIX-LOOP-HELIX TRANSCRIPTION FACTOR, HES-RELATED"/>
    <property type="match status" value="1"/>
</dbReference>
<keyword evidence="3" id="KW-0238">DNA-binding</keyword>
<proteinExistence type="predicted"/>
<comment type="subcellular location">
    <subcellularLocation>
        <location evidence="1">Nucleus</location>
    </subcellularLocation>
</comment>
<feature type="region of interest" description="Disordered" evidence="6">
    <location>
        <begin position="176"/>
        <end position="211"/>
    </location>
</feature>
<dbReference type="InterPro" id="IPR050370">
    <property type="entry name" value="HES_HEY"/>
</dbReference>
<dbReference type="FunCoup" id="A0A6P8Y1R3">
    <property type="interactions" value="175"/>
</dbReference>
<dbReference type="PROSITE" id="PS50888">
    <property type="entry name" value="BHLH"/>
    <property type="match status" value="1"/>
</dbReference>
<name>A0A6P8Y1R3_THRPL</name>
<dbReference type="Proteomes" id="UP000515158">
    <property type="component" value="Unplaced"/>
</dbReference>
<dbReference type="AlphaFoldDB" id="A0A6P8Y1R3"/>
<feature type="compositionally biased region" description="Low complexity" evidence="6">
    <location>
        <begin position="477"/>
        <end position="487"/>
    </location>
</feature>
<feature type="region of interest" description="Disordered" evidence="6">
    <location>
        <begin position="1"/>
        <end position="64"/>
    </location>
</feature>
<feature type="compositionally biased region" description="Low complexity" evidence="6">
    <location>
        <begin position="285"/>
        <end position="339"/>
    </location>
</feature>
<accession>A0A6P8Y1R3</accession>
<dbReference type="InterPro" id="IPR036638">
    <property type="entry name" value="HLH_DNA-bd_sf"/>
</dbReference>
<dbReference type="Gene3D" id="6.10.250.980">
    <property type="match status" value="1"/>
</dbReference>
<dbReference type="GO" id="GO:0006355">
    <property type="term" value="P:regulation of DNA-templated transcription"/>
    <property type="evidence" value="ECO:0007669"/>
    <property type="project" value="InterPro"/>
</dbReference>
<dbReference type="RefSeq" id="XP_034230170.1">
    <property type="nucleotide sequence ID" value="XM_034374279.1"/>
</dbReference>
<evidence type="ECO:0000256" key="2">
    <source>
        <dbReference type="ARBA" id="ARBA00023015"/>
    </source>
</evidence>
<evidence type="ECO:0000256" key="3">
    <source>
        <dbReference type="ARBA" id="ARBA00023125"/>
    </source>
</evidence>
<feature type="region of interest" description="Disordered" evidence="6">
    <location>
        <begin position="391"/>
        <end position="433"/>
    </location>
</feature>
<keyword evidence="9" id="KW-1185">Reference proteome</keyword>
<feature type="domain" description="BHLH" evidence="7">
    <location>
        <begin position="97"/>
        <end position="152"/>
    </location>
</feature>
<dbReference type="CDD" id="cd11440">
    <property type="entry name" value="bHLH-O_Cwo_like"/>
    <property type="match status" value="1"/>
</dbReference>
<dbReference type="SUPFAM" id="SSF158457">
    <property type="entry name" value="Orange domain-like"/>
    <property type="match status" value="1"/>
</dbReference>
<evidence type="ECO:0000313" key="10">
    <source>
        <dbReference type="RefSeq" id="XP_034230170.1"/>
    </source>
</evidence>
<evidence type="ECO:0000256" key="4">
    <source>
        <dbReference type="ARBA" id="ARBA00023163"/>
    </source>
</evidence>
<dbReference type="Pfam" id="PF07527">
    <property type="entry name" value="Hairy_orange"/>
    <property type="match status" value="1"/>
</dbReference>